<sequence>MARKKRALFMTVGTGFKDNQKSLAHGLMCSIVSKDPDLICFFGSKKSKSTIDTLKQIFNESNDEDFDDYFETKFIENDNIDEFKDYFFEFKSKILELEDDYKIIIDYTSGTKTMTMSAAFASMIFGKELFLVAGDRKDGVVVKGTEKCISQNLYPIYDELIMDKIKDLFNSNRFEAGKLLIDDMISTNENKVIYSKLFNTYYYFDNVNYKKALENFDLKIFKETWPELAIDFQKNIIALNILNKQNQDSNDKTRFVDHKQKKYYMLASIINNSKRRGKENKFDDAVARLYRSFELIAQIRLLEKYNIDSSNVDIDILKEYGLADDYLAELENSRDKKYNDIKLGLIKDYVLLEQLNDDLGKFYLENENKIRNIIKFRNNSILAHGFEFCSKEDFEEFKEIVLKAADLLNKNMGRFIEETKFPMFS</sequence>
<proteinExistence type="predicted"/>
<dbReference type="EMBL" id="CBKP010000019">
    <property type="protein sequence ID" value="CDF28705.1"/>
    <property type="molecule type" value="Genomic_DNA"/>
</dbReference>
<dbReference type="InterPro" id="IPR054008">
    <property type="entry name" value="Csm6_6H"/>
</dbReference>
<dbReference type="InterPro" id="IPR014082">
    <property type="entry name" value="CRISPR-assoc_prot_Cas02710"/>
</dbReference>
<accession>R7PTK5</accession>
<feature type="domain" description="Csm6 6H" evidence="1">
    <location>
        <begin position="157"/>
        <end position="222"/>
    </location>
</feature>
<protein>
    <submittedName>
        <fullName evidence="2">CRISPR-associated protein TIGR02710 family</fullName>
    </submittedName>
</protein>
<dbReference type="Pfam" id="PF22205">
    <property type="entry name" value="Csm6_6H"/>
    <property type="match status" value="1"/>
</dbReference>
<dbReference type="NCBIfam" id="TIGR02710">
    <property type="entry name" value="TIGR02710 family CRISPR-associated CARF protein"/>
    <property type="match status" value="1"/>
</dbReference>
<evidence type="ECO:0000259" key="1">
    <source>
        <dbReference type="Pfam" id="PF22205"/>
    </source>
</evidence>
<evidence type="ECO:0000313" key="2">
    <source>
        <dbReference type="EMBL" id="CDF28705.1"/>
    </source>
</evidence>
<dbReference type="Pfam" id="PF09670">
    <property type="entry name" value="Cas_Cas02710"/>
    <property type="match status" value="1"/>
</dbReference>
<dbReference type="AlphaFoldDB" id="R7PTK5"/>
<dbReference type="Proteomes" id="UP000018189">
    <property type="component" value="Unassembled WGS sequence"/>
</dbReference>
<name>R7PTK5_METSM</name>
<comment type="caution">
    <text evidence="2">The sequence shown here is derived from an EMBL/GenBank/DDBJ whole genome shotgun (WGS) entry which is preliminary data.</text>
</comment>
<reference evidence="2" key="1">
    <citation type="submission" date="2012-11" db="EMBL/GenBank/DDBJ databases">
        <title>Dependencies among metagenomic species, viruses, plasmids and units of genetic variation.</title>
        <authorList>
            <person name="Nielsen H.B."/>
            <person name="Almeida M."/>
            <person name="Juncker A.S."/>
            <person name="Rasmussen S."/>
            <person name="Li J."/>
            <person name="Sunagawa S."/>
            <person name="Plichta D."/>
            <person name="Gautier L."/>
            <person name="Le Chatelier E."/>
            <person name="Peletier E."/>
            <person name="Bonde I."/>
            <person name="Nielsen T."/>
            <person name="Manichanh C."/>
            <person name="Arumugam M."/>
            <person name="Batto J."/>
            <person name="Santos M.B.Q.D."/>
            <person name="Blom N."/>
            <person name="Borruel N."/>
            <person name="Burgdorf K.S."/>
            <person name="Boumezbeur F."/>
            <person name="Casellas F."/>
            <person name="Dore J."/>
            <person name="Guarner F."/>
            <person name="Hansen T."/>
            <person name="Hildebrand F."/>
            <person name="Kaas R.S."/>
            <person name="Kennedy S."/>
            <person name="Kristiansen K."/>
            <person name="Kultima J.R."/>
            <person name="Leonard P."/>
            <person name="Levenez F."/>
            <person name="Lund O."/>
            <person name="Moumen B."/>
            <person name="Le Paslier D."/>
            <person name="Pons N."/>
            <person name="Pedersen O."/>
            <person name="Prifti E."/>
            <person name="Qin J."/>
            <person name="Raes J."/>
            <person name="Tap J."/>
            <person name="Tims S."/>
            <person name="Ussery D.W."/>
            <person name="Yamada T."/>
            <person name="MetaHit consortium"/>
            <person name="Renault P."/>
            <person name="Sicheritz-Ponten T."/>
            <person name="Bork P."/>
            <person name="Wang J."/>
            <person name="Brunak S."/>
            <person name="Ehrlich S.D."/>
        </authorList>
    </citation>
    <scope>NUCLEOTIDE SEQUENCE [LARGE SCALE GENOMIC DNA]</scope>
</reference>
<gene>
    <name evidence="2" type="ORF">BN522_00588</name>
</gene>
<organism evidence="2">
    <name type="scientific">Methanobrevibacter smithii CAG:186</name>
    <dbReference type="NCBI Taxonomy" id="1263088"/>
    <lineage>
        <taxon>Archaea</taxon>
        <taxon>Methanobacteriati</taxon>
        <taxon>Methanobacteriota</taxon>
        <taxon>Methanomada group</taxon>
        <taxon>Methanobacteria</taxon>
        <taxon>Methanobacteriales</taxon>
        <taxon>Methanobacteriaceae</taxon>
        <taxon>Methanobrevibacter</taxon>
    </lineage>
</organism>